<feature type="chain" id="PRO_5013930383" description="Glutaredoxin domain-containing protein" evidence="2">
    <location>
        <begin position="22"/>
        <end position="171"/>
    </location>
</feature>
<accession>A0A2G9YCN7</accession>
<reference evidence="4 5" key="1">
    <citation type="submission" date="2017-09" db="EMBL/GenBank/DDBJ databases">
        <title>Depth-based differentiation of microbial function through sediment-hosted aquifers and enrichment of novel symbionts in the deep terrestrial subsurface.</title>
        <authorList>
            <person name="Probst A.J."/>
            <person name="Ladd B."/>
            <person name="Jarett J.K."/>
            <person name="Geller-Mcgrath D.E."/>
            <person name="Sieber C.M."/>
            <person name="Emerson J.B."/>
            <person name="Anantharaman K."/>
            <person name="Thomas B.C."/>
            <person name="Malmstrom R."/>
            <person name="Stieglmeier M."/>
            <person name="Klingl A."/>
            <person name="Woyke T."/>
            <person name="Ryan C.M."/>
            <person name="Banfield J.F."/>
        </authorList>
    </citation>
    <scope>NUCLEOTIDE SEQUENCE [LARGE SCALE GENOMIC DNA]</scope>
    <source>
        <strain evidence="4">CG23_combo_of_CG06-09_8_20_14_all_37_13</strain>
    </source>
</reference>
<dbReference type="Pfam" id="PF00462">
    <property type="entry name" value="Glutaredoxin"/>
    <property type="match status" value="1"/>
</dbReference>
<organism evidence="4 5">
    <name type="scientific">Candidatus Portnoybacteria bacterium CG23_combo_of_CG06-09_8_20_14_all_37_13</name>
    <dbReference type="NCBI Taxonomy" id="1974819"/>
    <lineage>
        <taxon>Bacteria</taxon>
        <taxon>Candidatus Portnoyibacteriota</taxon>
    </lineage>
</organism>
<gene>
    <name evidence="4" type="ORF">COX44_02710</name>
</gene>
<protein>
    <recommendedName>
        <fullName evidence="3">Glutaredoxin domain-containing protein</fullName>
    </recommendedName>
</protein>
<keyword evidence="1" id="KW-1133">Transmembrane helix</keyword>
<evidence type="ECO:0000259" key="3">
    <source>
        <dbReference type="Pfam" id="PF00462"/>
    </source>
</evidence>
<keyword evidence="2" id="KW-0732">Signal</keyword>
<dbReference type="Proteomes" id="UP000231480">
    <property type="component" value="Unassembled WGS sequence"/>
</dbReference>
<dbReference type="PROSITE" id="PS51354">
    <property type="entry name" value="GLUTAREDOXIN_2"/>
    <property type="match status" value="1"/>
</dbReference>
<evidence type="ECO:0000313" key="4">
    <source>
        <dbReference type="EMBL" id="PIP16942.1"/>
    </source>
</evidence>
<feature type="domain" description="Glutaredoxin" evidence="3">
    <location>
        <begin position="29"/>
        <end position="93"/>
    </location>
</feature>
<evidence type="ECO:0000256" key="1">
    <source>
        <dbReference type="SAM" id="Phobius"/>
    </source>
</evidence>
<dbReference type="SUPFAM" id="SSF52833">
    <property type="entry name" value="Thioredoxin-like"/>
    <property type="match status" value="1"/>
</dbReference>
<proteinExistence type="predicted"/>
<evidence type="ECO:0000256" key="2">
    <source>
        <dbReference type="SAM" id="SignalP"/>
    </source>
</evidence>
<feature type="signal peptide" evidence="2">
    <location>
        <begin position="1"/>
        <end position="21"/>
    </location>
</feature>
<comment type="caution">
    <text evidence="4">The sequence shown here is derived from an EMBL/GenBank/DDBJ whole genome shotgun (WGS) entry which is preliminary data.</text>
</comment>
<dbReference type="InterPro" id="IPR036249">
    <property type="entry name" value="Thioredoxin-like_sf"/>
</dbReference>
<dbReference type="InterPro" id="IPR002109">
    <property type="entry name" value="Glutaredoxin"/>
</dbReference>
<evidence type="ECO:0000313" key="5">
    <source>
        <dbReference type="Proteomes" id="UP000231480"/>
    </source>
</evidence>
<feature type="transmembrane region" description="Helical" evidence="1">
    <location>
        <begin position="132"/>
        <end position="150"/>
    </location>
</feature>
<keyword evidence="1" id="KW-0472">Membrane</keyword>
<name>A0A2G9YCN7_9BACT</name>
<dbReference type="AlphaFoldDB" id="A0A2G9YCN7"/>
<dbReference type="Gene3D" id="3.40.30.10">
    <property type="entry name" value="Glutaredoxin"/>
    <property type="match status" value="1"/>
</dbReference>
<dbReference type="EMBL" id="PCRH01000059">
    <property type="protein sequence ID" value="PIP16942.1"/>
    <property type="molecule type" value="Genomic_DNA"/>
</dbReference>
<keyword evidence="1" id="KW-0812">Transmembrane</keyword>
<sequence>MSKKIVFILLGLLILPLSVSAQDIYFFEGEGCPHCAKMKEFLNGLQQEYPQIEIHDYEIWYNEENHKLAEQMAQERGIVIEGVPTLFIGDEIIVGNQQAQVRVALEKLIAQEPASKKESQGKKAQAAAINTYGAWALTALVAIGLIWAVLSFRKSKHETGATKGKLPESEQ</sequence>